<organism evidence="11 12">
    <name type="scientific">Candidatus Berkelbacteria bacterium CG08_land_8_20_14_0_20_39_8</name>
    <dbReference type="NCBI Taxonomy" id="1974511"/>
    <lineage>
        <taxon>Bacteria</taxon>
        <taxon>Candidatus Berkelbacteria</taxon>
    </lineage>
</organism>
<dbReference type="GO" id="GO:0005886">
    <property type="term" value="C:plasma membrane"/>
    <property type="evidence" value="ECO:0007669"/>
    <property type="project" value="UniProtKB-SubCell"/>
</dbReference>
<dbReference type="PROSITE" id="PS50893">
    <property type="entry name" value="ABC_TRANSPORTER_2"/>
    <property type="match status" value="1"/>
</dbReference>
<dbReference type="GO" id="GO:0016887">
    <property type="term" value="F:ATP hydrolysis activity"/>
    <property type="evidence" value="ECO:0007669"/>
    <property type="project" value="InterPro"/>
</dbReference>
<feature type="domain" description="ABC transporter" evidence="10">
    <location>
        <begin position="2"/>
        <end position="226"/>
    </location>
</feature>
<evidence type="ECO:0000259" key="10">
    <source>
        <dbReference type="PROSITE" id="PS50893"/>
    </source>
</evidence>
<dbReference type="EMBL" id="PEXI01000071">
    <property type="protein sequence ID" value="PIU24202.1"/>
    <property type="molecule type" value="Genomic_DNA"/>
</dbReference>
<comment type="function">
    <text evidence="9">Part of the ABC transporter FtsEX involved in cellular division.</text>
</comment>
<sequence length="226" mass="25352">MIEFQHVTKKYGKEITAVDDVSFKINAKEFVALVGPSGAGKSTLIKMLTREEEPTSGRILVADRDIFQLKERELPYYRRKVGVVFQDFKLLAKKTVYENVAFALEVAGVLPAIIKKRVDEMLTLVGLEHRAGALVEELSGGEKQRASIARALVHEPKLLIADEPTGNLDPVNSWEIIELLFKINKRGTIVMLATHDKEIVDAIHKRVITMKDGKIISDKEDGKYIL</sequence>
<evidence type="ECO:0000256" key="4">
    <source>
        <dbReference type="ARBA" id="ARBA00022618"/>
    </source>
</evidence>
<keyword evidence="8 9" id="KW-0131">Cell cycle</keyword>
<comment type="subunit">
    <text evidence="9">Homodimer. Forms a membrane-associated complex with FtsX.</text>
</comment>
<dbReference type="SMART" id="SM00382">
    <property type="entry name" value="AAA"/>
    <property type="match status" value="1"/>
</dbReference>
<dbReference type="InterPro" id="IPR003439">
    <property type="entry name" value="ABC_transporter-like_ATP-bd"/>
</dbReference>
<dbReference type="Pfam" id="PF00005">
    <property type="entry name" value="ABC_tran"/>
    <property type="match status" value="1"/>
</dbReference>
<dbReference type="Proteomes" id="UP000229896">
    <property type="component" value="Unassembled WGS sequence"/>
</dbReference>
<dbReference type="PANTHER" id="PTHR24220">
    <property type="entry name" value="IMPORT ATP-BINDING PROTEIN"/>
    <property type="match status" value="1"/>
</dbReference>
<reference evidence="12" key="1">
    <citation type="submission" date="2017-09" db="EMBL/GenBank/DDBJ databases">
        <title>Depth-based differentiation of microbial function through sediment-hosted aquifers and enrichment of novel symbionts in the deep terrestrial subsurface.</title>
        <authorList>
            <person name="Probst A.J."/>
            <person name="Ladd B."/>
            <person name="Jarett J.K."/>
            <person name="Geller-Mcgrath D.E."/>
            <person name="Sieber C.M.K."/>
            <person name="Emerson J.B."/>
            <person name="Anantharaman K."/>
            <person name="Thomas B.C."/>
            <person name="Malmstrom R."/>
            <person name="Stieglmeier M."/>
            <person name="Klingl A."/>
            <person name="Woyke T."/>
            <person name="Ryan C.M."/>
            <person name="Banfield J.F."/>
        </authorList>
    </citation>
    <scope>NUCLEOTIDE SEQUENCE [LARGE SCALE GENOMIC DNA]</scope>
</reference>
<evidence type="ECO:0000256" key="2">
    <source>
        <dbReference type="ARBA" id="ARBA00020019"/>
    </source>
</evidence>
<evidence type="ECO:0000313" key="11">
    <source>
        <dbReference type="EMBL" id="PIU24202.1"/>
    </source>
</evidence>
<dbReference type="AlphaFoldDB" id="A0A2M6YBY4"/>
<evidence type="ECO:0000256" key="1">
    <source>
        <dbReference type="ARBA" id="ARBA00005417"/>
    </source>
</evidence>
<dbReference type="GO" id="GO:0051301">
    <property type="term" value="P:cell division"/>
    <property type="evidence" value="ECO:0007669"/>
    <property type="project" value="UniProtKB-UniRule"/>
</dbReference>
<dbReference type="InterPro" id="IPR027417">
    <property type="entry name" value="P-loop_NTPase"/>
</dbReference>
<keyword evidence="7 9" id="KW-0472">Membrane</keyword>
<dbReference type="GO" id="GO:0022857">
    <property type="term" value="F:transmembrane transporter activity"/>
    <property type="evidence" value="ECO:0007669"/>
    <property type="project" value="TreeGrafter"/>
</dbReference>
<dbReference type="PANTHER" id="PTHR24220:SF470">
    <property type="entry name" value="CELL DIVISION ATP-BINDING PROTEIN FTSE"/>
    <property type="match status" value="1"/>
</dbReference>
<evidence type="ECO:0000256" key="9">
    <source>
        <dbReference type="RuleBase" id="RU365094"/>
    </source>
</evidence>
<dbReference type="Gene3D" id="3.40.50.300">
    <property type="entry name" value="P-loop containing nucleotide triphosphate hydrolases"/>
    <property type="match status" value="1"/>
</dbReference>
<comment type="similarity">
    <text evidence="1 9">Belongs to the ABC transporter superfamily.</text>
</comment>
<comment type="caution">
    <text evidence="11">The sequence shown here is derived from an EMBL/GenBank/DDBJ whole genome shotgun (WGS) entry which is preliminary data.</text>
</comment>
<evidence type="ECO:0000256" key="6">
    <source>
        <dbReference type="ARBA" id="ARBA00022840"/>
    </source>
</evidence>
<keyword evidence="6 9" id="KW-0067">ATP-binding</keyword>
<dbReference type="InterPro" id="IPR015854">
    <property type="entry name" value="ABC_transpr_LolD-like"/>
</dbReference>
<dbReference type="InterPro" id="IPR017871">
    <property type="entry name" value="ABC_transporter-like_CS"/>
</dbReference>
<dbReference type="InterPro" id="IPR005286">
    <property type="entry name" value="Cell_div_FtsE"/>
</dbReference>
<accession>A0A2M6YBY4</accession>
<evidence type="ECO:0000256" key="5">
    <source>
        <dbReference type="ARBA" id="ARBA00022741"/>
    </source>
</evidence>
<dbReference type="PROSITE" id="PS00211">
    <property type="entry name" value="ABC_TRANSPORTER_1"/>
    <property type="match status" value="1"/>
</dbReference>
<keyword evidence="3 9" id="KW-1003">Cell membrane</keyword>
<evidence type="ECO:0000256" key="7">
    <source>
        <dbReference type="ARBA" id="ARBA00023136"/>
    </source>
</evidence>
<keyword evidence="5 9" id="KW-0547">Nucleotide-binding</keyword>
<evidence type="ECO:0000313" key="12">
    <source>
        <dbReference type="Proteomes" id="UP000229896"/>
    </source>
</evidence>
<comment type="subcellular location">
    <subcellularLocation>
        <location evidence="9">Cell membrane</location>
        <topology evidence="9">Peripheral membrane protein</topology>
        <orientation evidence="9">Cytoplasmic side</orientation>
    </subcellularLocation>
</comment>
<dbReference type="NCBIfam" id="TIGR02673">
    <property type="entry name" value="FtsE"/>
    <property type="match status" value="1"/>
</dbReference>
<dbReference type="FunFam" id="3.40.50.300:FF:000056">
    <property type="entry name" value="Cell division ATP-binding protein FtsE"/>
    <property type="match status" value="1"/>
</dbReference>
<dbReference type="GO" id="GO:0005524">
    <property type="term" value="F:ATP binding"/>
    <property type="evidence" value="ECO:0007669"/>
    <property type="project" value="UniProtKB-UniRule"/>
</dbReference>
<protein>
    <recommendedName>
        <fullName evidence="2 9">Cell division ATP-binding protein FtsE</fullName>
    </recommendedName>
</protein>
<gene>
    <name evidence="9 11" type="primary">ftsE</name>
    <name evidence="11" type="ORF">COT12_02280</name>
</gene>
<dbReference type="SUPFAM" id="SSF52540">
    <property type="entry name" value="P-loop containing nucleoside triphosphate hydrolases"/>
    <property type="match status" value="1"/>
</dbReference>
<evidence type="ECO:0000256" key="3">
    <source>
        <dbReference type="ARBA" id="ARBA00022475"/>
    </source>
</evidence>
<keyword evidence="4 9" id="KW-0132">Cell division</keyword>
<evidence type="ECO:0000256" key="8">
    <source>
        <dbReference type="ARBA" id="ARBA00023306"/>
    </source>
</evidence>
<dbReference type="InterPro" id="IPR003593">
    <property type="entry name" value="AAA+_ATPase"/>
</dbReference>
<name>A0A2M6YBY4_9BACT</name>
<proteinExistence type="inferred from homology"/>